<gene>
    <name evidence="3" type="ORF">GCM10007854_08320</name>
</gene>
<dbReference type="InterPro" id="IPR029068">
    <property type="entry name" value="Glyas_Bleomycin-R_OHBP_Dase"/>
</dbReference>
<evidence type="ECO:0000313" key="3">
    <source>
        <dbReference type="EMBL" id="GLQ19877.1"/>
    </source>
</evidence>
<dbReference type="InterPro" id="IPR037523">
    <property type="entry name" value="VOC_core"/>
</dbReference>
<dbReference type="PROSITE" id="PS51257">
    <property type="entry name" value="PROKAR_LIPOPROTEIN"/>
    <property type="match status" value="1"/>
</dbReference>
<feature type="chain" id="PRO_5046420971" description="VOC domain-containing protein" evidence="1">
    <location>
        <begin position="22"/>
        <end position="188"/>
    </location>
</feature>
<evidence type="ECO:0000259" key="2">
    <source>
        <dbReference type="PROSITE" id="PS51819"/>
    </source>
</evidence>
<dbReference type="EMBL" id="BSNJ01000002">
    <property type="protein sequence ID" value="GLQ19877.1"/>
    <property type="molecule type" value="Genomic_DNA"/>
</dbReference>
<feature type="signal peptide" evidence="1">
    <location>
        <begin position="1"/>
        <end position="21"/>
    </location>
</feature>
<dbReference type="PROSITE" id="PS51819">
    <property type="entry name" value="VOC"/>
    <property type="match status" value="1"/>
</dbReference>
<evidence type="ECO:0000313" key="4">
    <source>
        <dbReference type="Proteomes" id="UP001161390"/>
    </source>
</evidence>
<reference evidence="3" key="1">
    <citation type="journal article" date="2014" name="Int. J. Syst. Evol. Microbiol.">
        <title>Complete genome of a new Firmicutes species belonging to the dominant human colonic microbiota ('Ruminococcus bicirculans') reveals two chromosomes and a selective capacity to utilize plant glucans.</title>
        <authorList>
            <consortium name="NISC Comparative Sequencing Program"/>
            <person name="Wegmann U."/>
            <person name="Louis P."/>
            <person name="Goesmann A."/>
            <person name="Henrissat B."/>
            <person name="Duncan S.H."/>
            <person name="Flint H.J."/>
        </authorList>
    </citation>
    <scope>NUCLEOTIDE SEQUENCE</scope>
    <source>
        <strain evidence="3">NBRC 108216</strain>
    </source>
</reference>
<organism evidence="3 4">
    <name type="scientific">Algimonas porphyrae</name>
    <dbReference type="NCBI Taxonomy" id="1128113"/>
    <lineage>
        <taxon>Bacteria</taxon>
        <taxon>Pseudomonadati</taxon>
        <taxon>Pseudomonadota</taxon>
        <taxon>Alphaproteobacteria</taxon>
        <taxon>Maricaulales</taxon>
        <taxon>Robiginitomaculaceae</taxon>
        <taxon>Algimonas</taxon>
    </lineage>
</organism>
<evidence type="ECO:0000256" key="1">
    <source>
        <dbReference type="SAM" id="SignalP"/>
    </source>
</evidence>
<dbReference type="Proteomes" id="UP001161390">
    <property type="component" value="Unassembled WGS sequence"/>
</dbReference>
<comment type="caution">
    <text evidence="3">The sequence shown here is derived from an EMBL/GenBank/DDBJ whole genome shotgun (WGS) entry which is preliminary data.</text>
</comment>
<dbReference type="Pfam" id="PF00903">
    <property type="entry name" value="Glyoxalase"/>
    <property type="match status" value="1"/>
</dbReference>
<reference evidence="3" key="2">
    <citation type="submission" date="2023-01" db="EMBL/GenBank/DDBJ databases">
        <title>Draft genome sequence of Algimonas porphyrae strain NBRC 108216.</title>
        <authorList>
            <person name="Sun Q."/>
            <person name="Mori K."/>
        </authorList>
    </citation>
    <scope>NUCLEOTIDE SEQUENCE</scope>
    <source>
        <strain evidence="3">NBRC 108216</strain>
    </source>
</reference>
<accession>A0ABQ5UYT9</accession>
<dbReference type="CDD" id="cd06587">
    <property type="entry name" value="VOC"/>
    <property type="match status" value="1"/>
</dbReference>
<keyword evidence="1" id="KW-0732">Signal</keyword>
<sequence length="188" mass="20487">MKHLILASALCLSALSLSACVATVNAPGVTSATAQTVPVKQTDFAYPHVKRPNLLVADLERSLVIYRDILGFEDAPIGTSGLDSYSYPVFNIPREARMRYTYLGEPGEDRVLGLTEVSNVDLPRPADRPYMSTVVIGITGFDAIYEKLAALGLDMTEPKVSGGTEFTFKEGRFVDPDGHMIVIYEVLD</sequence>
<dbReference type="Gene3D" id="3.10.180.10">
    <property type="entry name" value="2,3-Dihydroxybiphenyl 1,2-Dioxygenase, domain 1"/>
    <property type="match status" value="1"/>
</dbReference>
<dbReference type="InterPro" id="IPR004360">
    <property type="entry name" value="Glyas_Fos-R_dOase_dom"/>
</dbReference>
<dbReference type="RefSeq" id="WP_284369934.1">
    <property type="nucleotide sequence ID" value="NZ_BSNJ01000002.1"/>
</dbReference>
<keyword evidence="4" id="KW-1185">Reference proteome</keyword>
<feature type="domain" description="VOC" evidence="2">
    <location>
        <begin position="45"/>
        <end position="186"/>
    </location>
</feature>
<name>A0ABQ5UYT9_9PROT</name>
<proteinExistence type="predicted"/>
<dbReference type="SUPFAM" id="SSF54593">
    <property type="entry name" value="Glyoxalase/Bleomycin resistance protein/Dihydroxybiphenyl dioxygenase"/>
    <property type="match status" value="1"/>
</dbReference>
<protein>
    <recommendedName>
        <fullName evidence="2">VOC domain-containing protein</fullName>
    </recommendedName>
</protein>